<evidence type="ECO:0000313" key="1">
    <source>
        <dbReference type="EMBL" id="HGN36910.1"/>
    </source>
</evidence>
<gene>
    <name evidence="1" type="ORF">ENT87_05120</name>
    <name evidence="2" type="ORF">ENU30_02020</name>
</gene>
<accession>A0A7J3JP84</accession>
<proteinExistence type="predicted"/>
<dbReference type="EMBL" id="DTBZ01000051">
    <property type="protein sequence ID" value="HGQ17745.1"/>
    <property type="molecule type" value="Genomic_DNA"/>
</dbReference>
<dbReference type="Gene3D" id="1.10.10.10">
    <property type="entry name" value="Winged helix-like DNA-binding domain superfamily/Winged helix DNA-binding domain"/>
    <property type="match status" value="1"/>
</dbReference>
<evidence type="ECO:0000313" key="2">
    <source>
        <dbReference type="EMBL" id="HGQ17745.1"/>
    </source>
</evidence>
<organism evidence="2">
    <name type="scientific">Ignisphaera aggregans</name>
    <dbReference type="NCBI Taxonomy" id="334771"/>
    <lineage>
        <taxon>Archaea</taxon>
        <taxon>Thermoproteota</taxon>
        <taxon>Thermoprotei</taxon>
        <taxon>Desulfurococcales</taxon>
        <taxon>Desulfurococcaceae</taxon>
        <taxon>Ignisphaera</taxon>
    </lineage>
</organism>
<sequence>MEHSSKSDEYWPFIVIMPIDASRRAKYMLTLFSSPTSLEILNLFKWGEELCQKEIILALSHHSNKTVISMLKKLVELKLLSENVKVVQYSNRVVRMKCYRLTEIGRWYSLLFKDPRILDRETLKSSIVELLTWLLNRFLTYSSELDIDIESIERYICSTIASARKASTSQLNRTTREVY</sequence>
<dbReference type="SUPFAM" id="SSF46785">
    <property type="entry name" value="Winged helix' DNA-binding domain"/>
    <property type="match status" value="1"/>
</dbReference>
<dbReference type="EMBL" id="DTAI01000145">
    <property type="protein sequence ID" value="HGN36910.1"/>
    <property type="molecule type" value="Genomic_DNA"/>
</dbReference>
<comment type="caution">
    <text evidence="2">The sequence shown here is derived from an EMBL/GenBank/DDBJ whole genome shotgun (WGS) entry which is preliminary data.</text>
</comment>
<dbReference type="AlphaFoldDB" id="A0A7J3JP84"/>
<dbReference type="InterPro" id="IPR036390">
    <property type="entry name" value="WH_DNA-bd_sf"/>
</dbReference>
<reference evidence="2" key="1">
    <citation type="journal article" date="2020" name="mSystems">
        <title>Genome- and Community-Level Interaction Insights into Carbon Utilization and Element Cycling Functions of Hydrothermarchaeota in Hydrothermal Sediment.</title>
        <authorList>
            <person name="Zhou Z."/>
            <person name="Liu Y."/>
            <person name="Xu W."/>
            <person name="Pan J."/>
            <person name="Luo Z.H."/>
            <person name="Li M."/>
        </authorList>
    </citation>
    <scope>NUCLEOTIDE SEQUENCE [LARGE SCALE GENOMIC DNA]</scope>
    <source>
        <strain evidence="1">SpSt-618</strain>
        <strain evidence="2">SpSt-657</strain>
    </source>
</reference>
<name>A0A7J3JP84_9CREN</name>
<protein>
    <submittedName>
        <fullName evidence="2">Uncharacterized protein</fullName>
    </submittedName>
</protein>
<dbReference type="InterPro" id="IPR036388">
    <property type="entry name" value="WH-like_DNA-bd_sf"/>
</dbReference>